<evidence type="ECO:0000256" key="5">
    <source>
        <dbReference type="ARBA" id="ARBA00022519"/>
    </source>
</evidence>
<feature type="transmembrane region" description="Helical" evidence="10">
    <location>
        <begin position="226"/>
        <end position="245"/>
    </location>
</feature>
<dbReference type="InterPro" id="IPR003004">
    <property type="entry name" value="GspF/PilC"/>
</dbReference>
<protein>
    <submittedName>
        <fullName evidence="12">Type II secretion system F family protein</fullName>
    </submittedName>
</protein>
<dbReference type="Gene3D" id="1.20.81.30">
    <property type="entry name" value="Type II secretion system (T2SS), domain F"/>
    <property type="match status" value="2"/>
</dbReference>
<evidence type="ECO:0000313" key="12">
    <source>
        <dbReference type="EMBL" id="RZD15611.1"/>
    </source>
</evidence>
<feature type="domain" description="Type II secretion system protein GspF" evidence="11">
    <location>
        <begin position="73"/>
        <end position="196"/>
    </location>
</feature>
<dbReference type="InterPro" id="IPR001992">
    <property type="entry name" value="T2SS_GspF/T4SS_PilC_CS"/>
</dbReference>
<keyword evidence="7 10" id="KW-1133">Transmembrane helix</keyword>
<dbReference type="EMBL" id="SGBC01000004">
    <property type="protein sequence ID" value="RZD15611.1"/>
    <property type="molecule type" value="Genomic_DNA"/>
</dbReference>
<proteinExistence type="inferred from homology"/>
<keyword evidence="8 10" id="KW-0472">Membrane</keyword>
<keyword evidence="4" id="KW-1003">Cell membrane</keyword>
<dbReference type="PRINTS" id="PR00812">
    <property type="entry name" value="BCTERIALGSPF"/>
</dbReference>
<evidence type="ECO:0000256" key="1">
    <source>
        <dbReference type="ARBA" id="ARBA00004429"/>
    </source>
</evidence>
<evidence type="ECO:0000256" key="7">
    <source>
        <dbReference type="ARBA" id="ARBA00022989"/>
    </source>
</evidence>
<evidence type="ECO:0000256" key="3">
    <source>
        <dbReference type="ARBA" id="ARBA00022448"/>
    </source>
</evidence>
<evidence type="ECO:0000256" key="8">
    <source>
        <dbReference type="ARBA" id="ARBA00023136"/>
    </source>
</evidence>
<evidence type="ECO:0000313" key="13">
    <source>
        <dbReference type="Proteomes" id="UP000316562"/>
    </source>
</evidence>
<evidence type="ECO:0000256" key="2">
    <source>
        <dbReference type="ARBA" id="ARBA00005745"/>
    </source>
</evidence>
<keyword evidence="3 9" id="KW-0813">Transport</keyword>
<dbReference type="PANTHER" id="PTHR30012">
    <property type="entry name" value="GENERAL SECRETION PATHWAY PROTEIN"/>
    <property type="match status" value="1"/>
</dbReference>
<dbReference type="InterPro" id="IPR018076">
    <property type="entry name" value="T2SS_GspF_dom"/>
</dbReference>
<accession>A0A519BEB4</accession>
<evidence type="ECO:0000256" key="9">
    <source>
        <dbReference type="RuleBase" id="RU003923"/>
    </source>
</evidence>
<evidence type="ECO:0000256" key="4">
    <source>
        <dbReference type="ARBA" id="ARBA00022475"/>
    </source>
</evidence>
<comment type="similarity">
    <text evidence="2 9">Belongs to the GSP F family.</text>
</comment>
<sequence length="408" mass="44991">MPIYQWKGRKKTGEYITGQIDATSPEIVIDELHKNNIYPINVDKKSEFLSMQLTASKEISSKTKINDDDLIVFTRQFSSLVDSGVPILQGLSIMIEQQKNKNLKGILSKIKENIESGGSLSDSFRKFPRVFNDLYINLVDAGEKGGVLDKVFRRLSVYFEKTLKLKRKVKGAMIYPTIVLSVAFGVIVILLTFVIPVFANLFASVGAKLPALTQEVINFSDFVKSYILYIIIAIGVIIFLVKSYYKKENGRRNIDRLILKIPLVGLLLKKVSIARFSRTLSTMIESGVPILSALGIVSKISGNKIIEESLIKAKEDVASGAPLSAAINKTGLFPPLVIQMIMVGEKTGNLDAMLAKVADYYDEEVDNAVTNLTSMMEPALIVFLGIVVGVLVVAMYLPIFNLGNAIKG</sequence>
<reference evidence="12 13" key="1">
    <citation type="journal article" date="2019" name="ISME J.">
        <title>Insights into ecological role of a new deltaproteobacterial order Candidatus Acidulodesulfobacterales by metagenomics and metatranscriptomics.</title>
        <authorList>
            <person name="Tan S."/>
            <person name="Liu J."/>
            <person name="Fang Y."/>
            <person name="Hedlund B.P."/>
            <person name="Lian Z.H."/>
            <person name="Huang L.Y."/>
            <person name="Li J.T."/>
            <person name="Huang L.N."/>
            <person name="Li W.J."/>
            <person name="Jiang H.C."/>
            <person name="Dong H.L."/>
            <person name="Shu W.S."/>
        </authorList>
    </citation>
    <scope>NUCLEOTIDE SEQUENCE [LARGE SCALE GENOMIC DNA]</scope>
    <source>
        <strain evidence="12">AP2</strain>
    </source>
</reference>
<keyword evidence="6 9" id="KW-0812">Transmembrane</keyword>
<dbReference type="GO" id="GO:0005886">
    <property type="term" value="C:plasma membrane"/>
    <property type="evidence" value="ECO:0007669"/>
    <property type="project" value="UniProtKB-SubCell"/>
</dbReference>
<comment type="caution">
    <text evidence="12">The sequence shown here is derived from an EMBL/GenBank/DDBJ whole genome shotgun (WGS) entry which is preliminary data.</text>
</comment>
<dbReference type="PROSITE" id="PS00874">
    <property type="entry name" value="T2SP_F"/>
    <property type="match status" value="1"/>
</dbReference>
<dbReference type="PANTHER" id="PTHR30012:SF7">
    <property type="entry name" value="PROTEIN TRANSPORT PROTEIN HOFC HOMOLOG"/>
    <property type="match status" value="1"/>
</dbReference>
<comment type="subcellular location">
    <subcellularLocation>
        <location evidence="1">Cell inner membrane</location>
        <topology evidence="1">Multi-pass membrane protein</topology>
    </subcellularLocation>
    <subcellularLocation>
        <location evidence="9">Cell membrane</location>
        <topology evidence="9">Multi-pass membrane protein</topology>
    </subcellularLocation>
</comment>
<dbReference type="InterPro" id="IPR042094">
    <property type="entry name" value="T2SS_GspF_sf"/>
</dbReference>
<dbReference type="Proteomes" id="UP000316562">
    <property type="component" value="Unassembled WGS sequence"/>
</dbReference>
<feature type="domain" description="Type II secretion system protein GspF" evidence="11">
    <location>
        <begin position="276"/>
        <end position="398"/>
    </location>
</feature>
<evidence type="ECO:0000256" key="10">
    <source>
        <dbReference type="SAM" id="Phobius"/>
    </source>
</evidence>
<keyword evidence="5" id="KW-0997">Cell inner membrane</keyword>
<feature type="transmembrane region" description="Helical" evidence="10">
    <location>
        <begin position="173"/>
        <end position="206"/>
    </location>
</feature>
<feature type="transmembrane region" description="Helical" evidence="10">
    <location>
        <begin position="379"/>
        <end position="399"/>
    </location>
</feature>
<organism evidence="12 13">
    <name type="scientific">Acididesulfobacter guangdongensis</name>
    <dbReference type="NCBI Taxonomy" id="2597225"/>
    <lineage>
        <taxon>Bacteria</taxon>
        <taxon>Deltaproteobacteria</taxon>
        <taxon>Candidatus Acidulodesulfobacterales</taxon>
        <taxon>Candidatus Acididesulfobacter</taxon>
    </lineage>
</organism>
<dbReference type="FunFam" id="1.20.81.30:FF:000001">
    <property type="entry name" value="Type II secretion system protein F"/>
    <property type="match status" value="2"/>
</dbReference>
<gene>
    <name evidence="12" type="ORF">EVJ46_08745</name>
</gene>
<evidence type="ECO:0000256" key="6">
    <source>
        <dbReference type="ARBA" id="ARBA00022692"/>
    </source>
</evidence>
<evidence type="ECO:0000259" key="11">
    <source>
        <dbReference type="Pfam" id="PF00482"/>
    </source>
</evidence>
<dbReference type="Pfam" id="PF00482">
    <property type="entry name" value="T2SSF"/>
    <property type="match status" value="2"/>
</dbReference>
<dbReference type="GO" id="GO:0015628">
    <property type="term" value="P:protein secretion by the type II secretion system"/>
    <property type="evidence" value="ECO:0007669"/>
    <property type="project" value="TreeGrafter"/>
</dbReference>
<dbReference type="AlphaFoldDB" id="A0A519BEB4"/>
<name>A0A519BEB4_ACIG2</name>